<dbReference type="GO" id="GO:0003676">
    <property type="term" value="F:nucleic acid binding"/>
    <property type="evidence" value="ECO:0007669"/>
    <property type="project" value="InterPro"/>
</dbReference>
<sequence length="151" mass="17387">MDSLAVSRKYKNWSCDQWDKVIFSDEALFGTSAKRLVRRQETERYDEACIMKTILVSMAANMRESSEKLKGKEEFSCEIFTVMSNIFSIIIYKMVYETILSESFVAIISGKRRSPQASETKVTLSSMDPVLTRKICDLKDVVKPEKRSETK</sequence>
<evidence type="ECO:0000313" key="1">
    <source>
        <dbReference type="EMBL" id="CAI9718737.1"/>
    </source>
</evidence>
<dbReference type="AlphaFoldDB" id="A0AA36APA7"/>
<dbReference type="Proteomes" id="UP001162480">
    <property type="component" value="Chromosome 2"/>
</dbReference>
<reference evidence="1" key="1">
    <citation type="submission" date="2023-08" db="EMBL/GenBank/DDBJ databases">
        <authorList>
            <person name="Alioto T."/>
            <person name="Alioto T."/>
            <person name="Gomez Garrido J."/>
        </authorList>
    </citation>
    <scope>NUCLEOTIDE SEQUENCE</scope>
</reference>
<organism evidence="1 2">
    <name type="scientific">Octopus vulgaris</name>
    <name type="common">Common octopus</name>
    <dbReference type="NCBI Taxonomy" id="6645"/>
    <lineage>
        <taxon>Eukaryota</taxon>
        <taxon>Metazoa</taxon>
        <taxon>Spiralia</taxon>
        <taxon>Lophotrochozoa</taxon>
        <taxon>Mollusca</taxon>
        <taxon>Cephalopoda</taxon>
        <taxon>Coleoidea</taxon>
        <taxon>Octopodiformes</taxon>
        <taxon>Octopoda</taxon>
        <taxon>Incirrata</taxon>
        <taxon>Octopodidae</taxon>
        <taxon>Octopus</taxon>
    </lineage>
</organism>
<accession>A0AA36APA7</accession>
<evidence type="ECO:0000313" key="2">
    <source>
        <dbReference type="Proteomes" id="UP001162480"/>
    </source>
</evidence>
<name>A0AA36APA7_OCTVU</name>
<gene>
    <name evidence="1" type="ORF">OCTVUL_1B013346</name>
</gene>
<dbReference type="InterPro" id="IPR036397">
    <property type="entry name" value="RNaseH_sf"/>
</dbReference>
<dbReference type="Gene3D" id="3.30.420.10">
    <property type="entry name" value="Ribonuclease H-like superfamily/Ribonuclease H"/>
    <property type="match status" value="1"/>
</dbReference>
<proteinExistence type="predicted"/>
<protein>
    <submittedName>
        <fullName evidence="1">Uncharacterized protein</fullName>
    </submittedName>
</protein>
<dbReference type="EMBL" id="OX597815">
    <property type="protein sequence ID" value="CAI9718737.1"/>
    <property type="molecule type" value="Genomic_DNA"/>
</dbReference>
<keyword evidence="2" id="KW-1185">Reference proteome</keyword>